<comment type="caution">
    <text evidence="2">The sequence shown here is derived from an EMBL/GenBank/DDBJ whole genome shotgun (WGS) entry which is preliminary data.</text>
</comment>
<evidence type="ECO:0000313" key="3">
    <source>
        <dbReference type="Proteomes" id="UP000638043"/>
    </source>
</evidence>
<dbReference type="Proteomes" id="UP000638043">
    <property type="component" value="Unassembled WGS sequence"/>
</dbReference>
<feature type="domain" description="DUF7882" evidence="1">
    <location>
        <begin position="7"/>
        <end position="100"/>
    </location>
</feature>
<evidence type="ECO:0000259" key="1">
    <source>
        <dbReference type="Pfam" id="PF25355"/>
    </source>
</evidence>
<dbReference type="EMBL" id="BMMQ01000003">
    <property type="protein sequence ID" value="GGO62011.1"/>
    <property type="molecule type" value="Genomic_DNA"/>
</dbReference>
<gene>
    <name evidence="2" type="ORF">GCM10010910_11090</name>
</gene>
<dbReference type="InterPro" id="IPR057204">
    <property type="entry name" value="DUF7882"/>
</dbReference>
<organism evidence="2 3">
    <name type="scientific">Microbacterium nanhaiense</name>
    <dbReference type="NCBI Taxonomy" id="1301026"/>
    <lineage>
        <taxon>Bacteria</taxon>
        <taxon>Bacillati</taxon>
        <taxon>Actinomycetota</taxon>
        <taxon>Actinomycetes</taxon>
        <taxon>Micrococcales</taxon>
        <taxon>Microbacteriaceae</taxon>
        <taxon>Microbacterium</taxon>
    </lineage>
</organism>
<name>A0ABQ2MZA1_9MICO</name>
<reference evidence="3" key="1">
    <citation type="journal article" date="2019" name="Int. J. Syst. Evol. Microbiol.">
        <title>The Global Catalogue of Microorganisms (GCM) 10K type strain sequencing project: providing services to taxonomists for standard genome sequencing and annotation.</title>
        <authorList>
            <consortium name="The Broad Institute Genomics Platform"/>
            <consortium name="The Broad Institute Genome Sequencing Center for Infectious Disease"/>
            <person name="Wu L."/>
            <person name="Ma J."/>
        </authorList>
    </citation>
    <scope>NUCLEOTIDE SEQUENCE [LARGE SCALE GENOMIC DNA]</scope>
    <source>
        <strain evidence="3">CGMCC 4.7181</strain>
    </source>
</reference>
<sequence>MAYGATMGTFHYGSATDLLRINDHVLAHLKLVITTKLRRDESFTLSWVKPEADGPGRCTLWVHPSMPFRFDFDDDGPVQIDSALLDGLGAESYTSRGIVIPADAFEPSPVGVS</sequence>
<dbReference type="Pfam" id="PF25355">
    <property type="entry name" value="DUF7882"/>
    <property type="match status" value="1"/>
</dbReference>
<protein>
    <recommendedName>
        <fullName evidence="1">DUF7882 domain-containing protein</fullName>
    </recommendedName>
</protein>
<proteinExistence type="predicted"/>
<keyword evidence="3" id="KW-1185">Reference proteome</keyword>
<accession>A0ABQ2MZA1</accession>
<evidence type="ECO:0000313" key="2">
    <source>
        <dbReference type="EMBL" id="GGO62011.1"/>
    </source>
</evidence>